<protein>
    <submittedName>
        <fullName evidence="1">Uncharacterized protein</fullName>
    </submittedName>
</protein>
<gene>
    <name evidence="1" type="ORF">MLD38_002018</name>
</gene>
<organism evidence="1 2">
    <name type="scientific">Melastoma candidum</name>
    <dbReference type="NCBI Taxonomy" id="119954"/>
    <lineage>
        <taxon>Eukaryota</taxon>
        <taxon>Viridiplantae</taxon>
        <taxon>Streptophyta</taxon>
        <taxon>Embryophyta</taxon>
        <taxon>Tracheophyta</taxon>
        <taxon>Spermatophyta</taxon>
        <taxon>Magnoliopsida</taxon>
        <taxon>eudicotyledons</taxon>
        <taxon>Gunneridae</taxon>
        <taxon>Pentapetalae</taxon>
        <taxon>rosids</taxon>
        <taxon>malvids</taxon>
        <taxon>Myrtales</taxon>
        <taxon>Melastomataceae</taxon>
        <taxon>Melastomatoideae</taxon>
        <taxon>Melastomateae</taxon>
        <taxon>Melastoma</taxon>
    </lineage>
</organism>
<comment type="caution">
    <text evidence="1">The sequence shown here is derived from an EMBL/GenBank/DDBJ whole genome shotgun (WGS) entry which is preliminary data.</text>
</comment>
<evidence type="ECO:0000313" key="1">
    <source>
        <dbReference type="EMBL" id="KAI4389837.1"/>
    </source>
</evidence>
<name>A0ACB9SGD8_9MYRT</name>
<dbReference type="Proteomes" id="UP001057402">
    <property type="component" value="Chromosome 1"/>
</dbReference>
<dbReference type="EMBL" id="CM042880">
    <property type="protein sequence ID" value="KAI4389837.1"/>
    <property type="molecule type" value="Genomic_DNA"/>
</dbReference>
<accession>A0ACB9SGD8</accession>
<reference evidence="2" key="1">
    <citation type="journal article" date="2023" name="Front. Plant Sci.">
        <title>Chromosomal-level genome assembly of Melastoma candidum provides insights into trichome evolution.</title>
        <authorList>
            <person name="Zhong Y."/>
            <person name="Wu W."/>
            <person name="Sun C."/>
            <person name="Zou P."/>
            <person name="Liu Y."/>
            <person name="Dai S."/>
            <person name="Zhou R."/>
        </authorList>
    </citation>
    <scope>NUCLEOTIDE SEQUENCE [LARGE SCALE GENOMIC DNA]</scope>
</reference>
<proteinExistence type="predicted"/>
<keyword evidence="2" id="KW-1185">Reference proteome</keyword>
<sequence>MGNQSEEAMGASPGAETTAAEVVLKYGGGSGNGSKNNNDDEEMGRRRRRKMRMPDLRVLPCMRAVVEEEEGGGFDVLESRPAAKENGGGVDVPQQQPSHLVITVNGLFGCADNWRYAAQQFMKKYPRDVIVHCCECNPPLLTFDGVDVMGNRVAEEVLLVKKRYPSVMKISFIGHSLGGLVIRYAVAKLYEQVPVNESLKANGVPQGEEAGKDASNQTFKDRVAGLEPVNFITSATPHLGSRGPKQVPMLCGIYPLERLAVRSSWFLGRTGRHLFLTDGGKGQHPLLLQMVHDTDDLKFMSALRSFKRRVAYANSKFDTLVGWGTSSLRRRHELPMQQLSKNEKYRYVVNVEPAKAVTPQPEVSTKRPVGRRKAFVLEEEMLNSLASLPWERTDVRFSGSKQCFFAHSTIQASSLHVNRNCINSDGADVIQHMIDNFVL</sequence>
<evidence type="ECO:0000313" key="2">
    <source>
        <dbReference type="Proteomes" id="UP001057402"/>
    </source>
</evidence>